<gene>
    <name evidence="1" type="ORF">CGGC5_7419</name>
</gene>
<reference evidence="1" key="1">
    <citation type="submission" date="2012-08" db="EMBL/GenBank/DDBJ databases">
        <title>Genome analysis of Colletotrichum orbiculare and Colletotrichum fructicola.</title>
        <authorList>
            <person name="Gan P.H.P."/>
            <person name="Ikeda K."/>
            <person name="Irieda H."/>
            <person name="Narusaka M."/>
            <person name="O'Connell R.J."/>
            <person name="Narusaka Y."/>
            <person name="Takano Y."/>
            <person name="Kubo Y."/>
            <person name="Shirasu K."/>
        </authorList>
    </citation>
    <scope>NUCLEOTIDE SEQUENCE</scope>
    <source>
        <strain evidence="1">Nara gc5</strain>
    </source>
</reference>
<organism evidence="1">
    <name type="scientific">Colletotrichum fructicola (strain Nara gc5)</name>
    <name type="common">Anthracnose fungus</name>
    <name type="synonym">Colletotrichum gloeosporioides (strain Nara gc5)</name>
    <dbReference type="NCBI Taxonomy" id="1213859"/>
    <lineage>
        <taxon>Eukaryota</taxon>
        <taxon>Fungi</taxon>
        <taxon>Dikarya</taxon>
        <taxon>Ascomycota</taxon>
        <taxon>Pezizomycotina</taxon>
        <taxon>Sordariomycetes</taxon>
        <taxon>Hypocreomycetidae</taxon>
        <taxon>Glomerellales</taxon>
        <taxon>Glomerellaceae</taxon>
        <taxon>Colletotrichum</taxon>
        <taxon>Colletotrichum gloeosporioides species complex</taxon>
    </lineage>
</organism>
<accession>L2G2G4</accession>
<dbReference type="AlphaFoldDB" id="L2G2G4"/>
<dbReference type="EMBL" id="KB020699">
    <property type="protein sequence ID" value="ELA32491.1"/>
    <property type="molecule type" value="Genomic_DNA"/>
</dbReference>
<dbReference type="HOGENOM" id="CLU_029135_0_0_1"/>
<evidence type="ECO:0008006" key="2">
    <source>
        <dbReference type="Google" id="ProtNLM"/>
    </source>
</evidence>
<sequence length="627" mass="71979">METPDLDTWWYEPEPDNLQCLVCHQGFNQHALIRTFKVMTSENSRDEMYRCSRFVKANGDSNVLLYDRHLQCMENMHISILAVSHVWNPKVSATQQLRRHAPQDLEVRKFVSEEPVRILRGFEDSLEEGGEFWHDYFSVPQWTDALKNQILPVIHDIFKRSKTTIIYFDDVLPELVDQLYYGSSSQTRLSAITAVCNANWFKRMWTAMEFVRSGPVRMMTANYKLVQGLDDPAFLNRLHDAWNKEVTDSGGDVHTLEHRLGMYSGTLVPWNLGPLREVRSSERLNFAMAFALLSKRRCRDEVDFLHGLRGITRTSQKPLAKDFRSELLSVASACLLQGDYSSLFMTPKLSLCDPRLGREDKLNFNDVWTWELGDEVHQPIYADGISPSPKGTGVLAKFESIGTVDMVIEAEWSGNDPWLHFKSCVEMTITVTGPNLDPFVATLGPRLFGTDKEQTLKHLQDNNLTSSLRDALQTHHELCWWYPWHVRSLGLKGDDVFYWLADALLISKIEERFGQNRLNLIRARFGTMHGGPHNKMATITCRRCGTTSMFRIALFAAKYEVRGARAWRVPGLQYDMSHRDGMAILEKNGRIVGRMMWATPACECRVIETIELKMPNLCNPRGSGWQC</sequence>
<name>L2G2G4_COLFN</name>
<proteinExistence type="predicted"/>
<evidence type="ECO:0000313" key="1">
    <source>
        <dbReference type="EMBL" id="ELA32491.1"/>
    </source>
</evidence>
<protein>
    <recommendedName>
        <fullName evidence="2">Heterokaryon incompatibility domain-containing protein</fullName>
    </recommendedName>
</protein>